<protein>
    <recommendedName>
        <fullName evidence="1">Dipeptidylpeptidase IV N-terminal domain-containing protein</fullName>
    </recommendedName>
</protein>
<dbReference type="AlphaFoldDB" id="A0A5E4CPW9"/>
<dbReference type="Gene3D" id="2.140.10.30">
    <property type="entry name" value="Dipeptidylpeptidase IV, N-terminal domain"/>
    <property type="match status" value="1"/>
</dbReference>
<dbReference type="GO" id="GO:0008076">
    <property type="term" value="C:voltage-gated potassium channel complex"/>
    <property type="evidence" value="ECO:0007669"/>
    <property type="project" value="TreeGrafter"/>
</dbReference>
<proteinExistence type="predicted"/>
<dbReference type="EMBL" id="CABDUW010001768">
    <property type="protein sequence ID" value="VTJ83844.1"/>
    <property type="molecule type" value="Genomic_DNA"/>
</dbReference>
<keyword evidence="3" id="KW-1185">Reference proteome</keyword>
<name>A0A5E4CPW9_MARMO</name>
<reference evidence="2" key="1">
    <citation type="submission" date="2019-04" db="EMBL/GenBank/DDBJ databases">
        <authorList>
            <person name="Alioto T."/>
            <person name="Alioto T."/>
        </authorList>
    </citation>
    <scope>NUCLEOTIDE SEQUENCE [LARGE SCALE GENOMIC DNA]</scope>
</reference>
<dbReference type="InterPro" id="IPR002469">
    <property type="entry name" value="Peptidase_S9B_N"/>
</dbReference>
<accession>A0A5E4CPW9</accession>
<organism evidence="2 3">
    <name type="scientific">Marmota monax</name>
    <name type="common">Woodchuck</name>
    <dbReference type="NCBI Taxonomy" id="9995"/>
    <lineage>
        <taxon>Eukaryota</taxon>
        <taxon>Metazoa</taxon>
        <taxon>Chordata</taxon>
        <taxon>Craniata</taxon>
        <taxon>Vertebrata</taxon>
        <taxon>Euteleostomi</taxon>
        <taxon>Mammalia</taxon>
        <taxon>Eutheria</taxon>
        <taxon>Euarchontoglires</taxon>
        <taxon>Glires</taxon>
        <taxon>Rodentia</taxon>
        <taxon>Sciuromorpha</taxon>
        <taxon>Sciuridae</taxon>
        <taxon>Xerinae</taxon>
        <taxon>Marmotini</taxon>
        <taxon>Marmota</taxon>
    </lineage>
</organism>
<dbReference type="GO" id="GO:0015459">
    <property type="term" value="F:potassium channel regulator activity"/>
    <property type="evidence" value="ECO:0007669"/>
    <property type="project" value="TreeGrafter"/>
</dbReference>
<dbReference type="Pfam" id="PF00930">
    <property type="entry name" value="DPPIV_N"/>
    <property type="match status" value="1"/>
</dbReference>
<dbReference type="GO" id="GO:1901379">
    <property type="term" value="P:regulation of potassium ion transmembrane transport"/>
    <property type="evidence" value="ECO:0007669"/>
    <property type="project" value="TreeGrafter"/>
</dbReference>
<evidence type="ECO:0000313" key="2">
    <source>
        <dbReference type="EMBL" id="VTJ83844.1"/>
    </source>
</evidence>
<dbReference type="GO" id="GO:0006508">
    <property type="term" value="P:proteolysis"/>
    <property type="evidence" value="ECO:0007669"/>
    <property type="project" value="InterPro"/>
</dbReference>
<feature type="non-terminal residue" evidence="2">
    <location>
        <position position="51"/>
    </location>
</feature>
<evidence type="ECO:0000313" key="3">
    <source>
        <dbReference type="Proteomes" id="UP000335636"/>
    </source>
</evidence>
<dbReference type="Proteomes" id="UP000335636">
    <property type="component" value="Unassembled WGS sequence"/>
</dbReference>
<gene>
    <name evidence="2" type="ORF">MONAX_5E007875</name>
</gene>
<feature type="non-terminal residue" evidence="2">
    <location>
        <position position="1"/>
    </location>
</feature>
<sequence>ELLHSHIAHWWSPDGERLAFLMINDSLVPNMVIPRYTGALYPKAKQYPYPK</sequence>
<dbReference type="PANTHER" id="PTHR11731:SF21">
    <property type="entry name" value="INACTIVE DIPEPTIDYL PEPTIDASE 10"/>
    <property type="match status" value="1"/>
</dbReference>
<dbReference type="PANTHER" id="PTHR11731">
    <property type="entry name" value="PROTEASE FAMILY S9B,C DIPEPTIDYL-PEPTIDASE IV-RELATED"/>
    <property type="match status" value="1"/>
</dbReference>
<dbReference type="InterPro" id="IPR050278">
    <property type="entry name" value="Serine_Prot_S9B/DPPIV"/>
</dbReference>
<feature type="domain" description="Dipeptidylpeptidase IV N-terminal" evidence="1">
    <location>
        <begin position="1"/>
        <end position="51"/>
    </location>
</feature>
<evidence type="ECO:0000259" key="1">
    <source>
        <dbReference type="Pfam" id="PF00930"/>
    </source>
</evidence>
<comment type="caution">
    <text evidence="2">The sequence shown here is derived from an EMBL/GenBank/DDBJ whole genome shotgun (WGS) entry which is preliminary data.</text>
</comment>